<dbReference type="EMBL" id="CZDF01000172">
    <property type="protein sequence ID" value="CUR34851.1"/>
    <property type="molecule type" value="Genomic_DNA"/>
</dbReference>
<evidence type="ECO:0000313" key="2">
    <source>
        <dbReference type="Proteomes" id="UP000184315"/>
    </source>
</evidence>
<accession>A0A1J1LQP2</accession>
<keyword evidence="2" id="KW-1185">Reference proteome</keyword>
<name>A0A1J1LQP2_9CYAN</name>
<protein>
    <submittedName>
        <fullName evidence="1">Uncharacterized protein</fullName>
    </submittedName>
</protein>
<reference evidence="2" key="1">
    <citation type="submission" date="2015-10" db="EMBL/GenBank/DDBJ databases">
        <authorList>
            <person name="Regsiter A."/>
            <person name="william w."/>
        </authorList>
    </citation>
    <scope>NUCLEOTIDE SEQUENCE [LARGE SCALE GENOMIC DNA]</scope>
</reference>
<proteinExistence type="predicted"/>
<dbReference type="Proteomes" id="UP000184315">
    <property type="component" value="Unassembled WGS sequence"/>
</dbReference>
<sequence>MSEFRPVVSVATVIILARVRSPHRLADETQGTILVQLGVQFASSIQTQTHKVNLF</sequence>
<organism evidence="1 2">
    <name type="scientific">Planktothrix tepida PCC 9214</name>
    <dbReference type="NCBI Taxonomy" id="671072"/>
    <lineage>
        <taxon>Bacteria</taxon>
        <taxon>Bacillati</taxon>
        <taxon>Cyanobacteriota</taxon>
        <taxon>Cyanophyceae</taxon>
        <taxon>Oscillatoriophycideae</taxon>
        <taxon>Oscillatoriales</taxon>
        <taxon>Microcoleaceae</taxon>
        <taxon>Planktothrix</taxon>
    </lineage>
</organism>
<evidence type="ECO:0000313" key="1">
    <source>
        <dbReference type="EMBL" id="CUR34851.1"/>
    </source>
</evidence>
<dbReference type="AlphaFoldDB" id="A0A1J1LQP2"/>
<gene>
    <name evidence="1" type="ORF">PL9214650290</name>
</gene>